<name>A0A560BR83_AZOBR</name>
<comment type="caution">
    <text evidence="3">The sequence shown here is derived from an EMBL/GenBank/DDBJ whole genome shotgun (WGS) entry which is preliminary data.</text>
</comment>
<evidence type="ECO:0000313" key="4">
    <source>
        <dbReference type="Proteomes" id="UP000318529"/>
    </source>
</evidence>
<evidence type="ECO:0000313" key="3">
    <source>
        <dbReference type="EMBL" id="TWA75123.1"/>
    </source>
</evidence>
<proteinExistence type="predicted"/>
<gene>
    <name evidence="3" type="ORF">FBZ83_12416</name>
</gene>
<keyword evidence="1" id="KW-0175">Coiled coil</keyword>
<protein>
    <submittedName>
        <fullName evidence="3">Uncharacterized protein</fullName>
    </submittedName>
</protein>
<evidence type="ECO:0000256" key="2">
    <source>
        <dbReference type="SAM" id="MobiDB-lite"/>
    </source>
</evidence>
<feature type="coiled-coil region" evidence="1">
    <location>
        <begin position="138"/>
        <end position="240"/>
    </location>
</feature>
<dbReference type="EMBL" id="VITH01000024">
    <property type="protein sequence ID" value="TWA75123.1"/>
    <property type="molecule type" value="Genomic_DNA"/>
</dbReference>
<dbReference type="Proteomes" id="UP000318529">
    <property type="component" value="Unassembled WGS sequence"/>
</dbReference>
<dbReference type="AlphaFoldDB" id="A0A560BR83"/>
<sequence length="276" mass="31155">MTEMMPLSNAEDTPPPPAAPAKRATRPRAPKAPLGAPSEETTQLLRVYGDQVATLGEQIAKAEAAADSERAERLRVIAEHASERERWREAIGAVERARSGEVGSLQGDREAERERVNQLVETLIAETSAREQGMSRAIQDAEDRLSAVNAEIAALRLSHAVALDRLQADREAERKRIGDLVERLIADTEVRERGFRQRIEAAERRSEEAQAALEEERRTSAELEKRVERLTGTLDGLRRDREAEVAAYEAMRDQCRVLVTELARRQSPWWRRLLRR</sequence>
<evidence type="ECO:0000256" key="1">
    <source>
        <dbReference type="SAM" id="Coils"/>
    </source>
</evidence>
<accession>A0A560BR83</accession>
<reference evidence="3 4" key="1">
    <citation type="submission" date="2019-06" db="EMBL/GenBank/DDBJ databases">
        <title>Genomic Encyclopedia of Type Strains, Phase IV (KMG-V): Genome sequencing to study the core and pangenomes of soil and plant-associated prokaryotes.</title>
        <authorList>
            <person name="Whitman W."/>
        </authorList>
    </citation>
    <scope>NUCLEOTIDE SEQUENCE [LARGE SCALE GENOMIC DNA]</scope>
    <source>
        <strain evidence="3 4">BR 11650</strain>
    </source>
</reference>
<dbReference type="RefSeq" id="WP_145690477.1">
    <property type="nucleotide sequence ID" value="NZ_VITH01000024.1"/>
</dbReference>
<feature type="region of interest" description="Disordered" evidence="2">
    <location>
        <begin position="1"/>
        <end position="42"/>
    </location>
</feature>
<organism evidence="3 4">
    <name type="scientific">Azospirillum brasilense</name>
    <dbReference type="NCBI Taxonomy" id="192"/>
    <lineage>
        <taxon>Bacteria</taxon>
        <taxon>Pseudomonadati</taxon>
        <taxon>Pseudomonadota</taxon>
        <taxon>Alphaproteobacteria</taxon>
        <taxon>Rhodospirillales</taxon>
        <taxon>Azospirillaceae</taxon>
        <taxon>Azospirillum</taxon>
    </lineage>
</organism>